<feature type="binding site" evidence="5">
    <location>
        <position position="109"/>
    </location>
    <ligand>
        <name>ATP</name>
        <dbReference type="ChEBI" id="CHEBI:30616"/>
    </ligand>
</feature>
<dbReference type="GO" id="GO:0005524">
    <property type="term" value="F:ATP binding"/>
    <property type="evidence" value="ECO:0007669"/>
    <property type="project" value="UniProtKB-UniRule"/>
</dbReference>
<organism evidence="8">
    <name type="scientific">OCS116 cluster bacterium</name>
    <dbReference type="NCBI Taxonomy" id="2030921"/>
    <lineage>
        <taxon>Bacteria</taxon>
        <taxon>Pseudomonadati</taxon>
        <taxon>Pseudomonadota</taxon>
        <taxon>Alphaproteobacteria</taxon>
        <taxon>OCS116 cluster</taxon>
    </lineage>
</organism>
<dbReference type="EMBL" id="NVUS01000005">
    <property type="protein sequence ID" value="PCJ02183.1"/>
    <property type="molecule type" value="Genomic_DNA"/>
</dbReference>
<reference key="1">
    <citation type="submission" date="2017-08" db="EMBL/GenBank/DDBJ databases">
        <title>A dynamic microbial community with high functional redundancy inhabits the cold, oxic subseafloor aquifer.</title>
        <authorList>
            <person name="Tully B.J."/>
            <person name="Wheat C.G."/>
            <person name="Glazer B.T."/>
            <person name="Huber J.A."/>
        </authorList>
    </citation>
    <scope>NUCLEOTIDE SEQUENCE [LARGE SCALE GENOMIC DNA]</scope>
</reference>
<evidence type="ECO:0000259" key="7">
    <source>
        <dbReference type="PROSITE" id="PS50975"/>
    </source>
</evidence>
<dbReference type="InterPro" id="IPR011761">
    <property type="entry name" value="ATP-grasp"/>
</dbReference>
<dbReference type="FunFam" id="3.40.50.20:FF:000016">
    <property type="entry name" value="N5-carboxyaminoimidazole ribonucleotide synthase"/>
    <property type="match status" value="1"/>
</dbReference>
<dbReference type="Gene3D" id="3.40.50.20">
    <property type="match status" value="1"/>
</dbReference>
<keyword evidence="4 5" id="KW-0067">ATP-binding</keyword>
<dbReference type="Gene3D" id="3.30.470.20">
    <property type="entry name" value="ATP-grasp fold, B domain"/>
    <property type="match status" value="1"/>
</dbReference>
<feature type="binding site" evidence="5">
    <location>
        <position position="149"/>
    </location>
    <ligand>
        <name>ATP</name>
        <dbReference type="ChEBI" id="CHEBI:30616"/>
    </ligand>
</feature>
<dbReference type="SUPFAM" id="SSF56059">
    <property type="entry name" value="Glutathione synthetase ATP-binding domain-like"/>
    <property type="match status" value="1"/>
</dbReference>
<feature type="unsure residue" description="D or N" evidence="8">
    <location>
        <position position="246"/>
    </location>
</feature>
<dbReference type="FunFam" id="3.30.1490.20:FF:000015">
    <property type="entry name" value="N5-carboxyaminoimidazole ribonucleotide synthase"/>
    <property type="match status" value="1"/>
</dbReference>
<dbReference type="InterPro" id="IPR011054">
    <property type="entry name" value="Rudment_hybrid_motif"/>
</dbReference>
<dbReference type="UniPathway" id="UPA00074">
    <property type="reaction ID" value="UER00942"/>
</dbReference>
<dbReference type="EC" id="6.3.4.18" evidence="5 6"/>
<keyword evidence="2 5" id="KW-0547">Nucleotide-binding</keyword>
<keyword evidence="3 5" id="KW-0658">Purine biosynthesis</keyword>
<comment type="caution">
    <text evidence="8">The sequence shown here is derived from an EMBL/GenBank/DDBJ whole genome shotgun (WGS) entry which is preliminary data.</text>
</comment>
<comment type="function">
    <text evidence="5">Catalyzes the ATP-dependent conversion of 5-aminoimidazole ribonucleotide (AIR) and HCO(3)(-) to N5-carboxyaminoimidazole ribonucleotide (N5-CAIR).</text>
</comment>
<protein>
    <recommendedName>
        <fullName evidence="5 6">N5-carboxyaminoimidazole ribonucleotide synthase</fullName>
        <shortName evidence="5 6">N5-CAIR synthase</shortName>
        <ecNumber evidence="5 6">6.3.4.18</ecNumber>
    </recommendedName>
    <alternativeName>
        <fullName evidence="5 6">5-(carboxyamino)imidazole ribonucleotide synthetase</fullName>
    </alternativeName>
</protein>
<evidence type="ECO:0000256" key="2">
    <source>
        <dbReference type="ARBA" id="ARBA00022741"/>
    </source>
</evidence>
<comment type="similarity">
    <text evidence="5 6">Belongs to the PurK/PurT family.</text>
</comment>
<feature type="binding site" evidence="5">
    <location>
        <position position="218"/>
    </location>
    <ligand>
        <name>ATP</name>
        <dbReference type="ChEBI" id="CHEBI:30616"/>
    </ligand>
</feature>
<dbReference type="NCBIfam" id="NF004679">
    <property type="entry name" value="PRK06019.1-5"/>
    <property type="match status" value="1"/>
</dbReference>
<comment type="catalytic activity">
    <reaction evidence="5 6">
        <text>5-amino-1-(5-phospho-beta-D-ribosyl)imidazole + hydrogencarbonate + ATP = 5-carboxyamino-1-(5-phospho-D-ribosyl)imidazole + ADP + phosphate + 2 H(+)</text>
        <dbReference type="Rhea" id="RHEA:19317"/>
        <dbReference type="ChEBI" id="CHEBI:15378"/>
        <dbReference type="ChEBI" id="CHEBI:17544"/>
        <dbReference type="ChEBI" id="CHEBI:30616"/>
        <dbReference type="ChEBI" id="CHEBI:43474"/>
        <dbReference type="ChEBI" id="CHEBI:58730"/>
        <dbReference type="ChEBI" id="CHEBI:137981"/>
        <dbReference type="ChEBI" id="CHEBI:456216"/>
        <dbReference type="EC" id="6.3.4.18"/>
    </reaction>
</comment>
<feature type="binding site" evidence="5">
    <location>
        <begin position="274"/>
        <end position="275"/>
    </location>
    <ligand>
        <name>ATP</name>
        <dbReference type="ChEBI" id="CHEBI:30616"/>
    </ligand>
</feature>
<comment type="pathway">
    <text evidence="5 6">Purine metabolism; IMP biosynthesis via de novo pathway; 5-amino-1-(5-phospho-D-ribosyl)imidazole-4-carboxylate from 5-amino-1-(5-phospho-D-ribosyl)imidazole (N5-CAIR route): step 1/2.</text>
</comment>
<feature type="domain" description="ATP-grasp" evidence="7">
    <location>
        <begin position="113"/>
        <end position="304"/>
    </location>
</feature>
<dbReference type="Pfam" id="PF02222">
    <property type="entry name" value="ATP-grasp"/>
    <property type="match status" value="1"/>
</dbReference>
<dbReference type="InterPro" id="IPR016185">
    <property type="entry name" value="PreATP-grasp_dom_sf"/>
</dbReference>
<dbReference type="NCBIfam" id="TIGR01161">
    <property type="entry name" value="purK"/>
    <property type="match status" value="1"/>
</dbReference>
<dbReference type="GO" id="GO:0005829">
    <property type="term" value="C:cytosol"/>
    <property type="evidence" value="ECO:0007669"/>
    <property type="project" value="TreeGrafter"/>
</dbReference>
<evidence type="ECO:0000256" key="3">
    <source>
        <dbReference type="ARBA" id="ARBA00022755"/>
    </source>
</evidence>
<dbReference type="NCBIfam" id="NF004675">
    <property type="entry name" value="PRK06019.1-1"/>
    <property type="match status" value="1"/>
</dbReference>
<accession>A0A2A4Z592</accession>
<dbReference type="GO" id="GO:0034028">
    <property type="term" value="F:5-(carboxyamino)imidazole ribonucleotide synthase activity"/>
    <property type="evidence" value="ECO:0007669"/>
    <property type="project" value="UniProtKB-UniRule"/>
</dbReference>
<feature type="binding site" evidence="5">
    <location>
        <begin position="154"/>
        <end position="160"/>
    </location>
    <ligand>
        <name>ATP</name>
        <dbReference type="ChEBI" id="CHEBI:30616"/>
    </ligand>
</feature>
<feature type="binding site" evidence="5">
    <location>
        <begin position="187"/>
        <end position="190"/>
    </location>
    <ligand>
        <name>ATP</name>
        <dbReference type="ChEBI" id="CHEBI:30616"/>
    </ligand>
</feature>
<dbReference type="GO" id="GO:0046872">
    <property type="term" value="F:metal ion binding"/>
    <property type="evidence" value="ECO:0007669"/>
    <property type="project" value="InterPro"/>
</dbReference>
<evidence type="ECO:0000256" key="4">
    <source>
        <dbReference type="ARBA" id="ARBA00022840"/>
    </source>
</evidence>
<evidence type="ECO:0000256" key="5">
    <source>
        <dbReference type="HAMAP-Rule" id="MF_01928"/>
    </source>
</evidence>
<dbReference type="InterPro" id="IPR054350">
    <property type="entry name" value="PurT/PurK_preATP-grasp"/>
</dbReference>
<dbReference type="Pfam" id="PF22660">
    <property type="entry name" value="RS_preATP-grasp-like"/>
    <property type="match status" value="1"/>
</dbReference>
<dbReference type="InterPro" id="IPR013815">
    <property type="entry name" value="ATP_grasp_subdomain_1"/>
</dbReference>
<evidence type="ECO:0000256" key="1">
    <source>
        <dbReference type="ARBA" id="ARBA00022598"/>
    </source>
</evidence>
<dbReference type="PANTHER" id="PTHR11609:SF5">
    <property type="entry name" value="PHOSPHORIBOSYLAMINOIMIDAZOLE CARBOXYLASE"/>
    <property type="match status" value="1"/>
</dbReference>
<dbReference type="GO" id="GO:0006189">
    <property type="term" value="P:'de novo' IMP biosynthetic process"/>
    <property type="evidence" value="ECO:0007669"/>
    <property type="project" value="UniProtKB-UniRule"/>
</dbReference>
<dbReference type="AlphaFoldDB" id="A0A2A4Z592"/>
<dbReference type="Pfam" id="PF17769">
    <property type="entry name" value="PurK_C"/>
    <property type="match status" value="1"/>
</dbReference>
<dbReference type="SUPFAM" id="SSF51246">
    <property type="entry name" value="Rudiment single hybrid motif"/>
    <property type="match status" value="1"/>
</dbReference>
<dbReference type="InterPro" id="IPR005875">
    <property type="entry name" value="PurK"/>
</dbReference>
<dbReference type="PANTHER" id="PTHR11609">
    <property type="entry name" value="PURINE BIOSYNTHESIS PROTEIN 6/7, PUR6/7"/>
    <property type="match status" value="1"/>
</dbReference>
<dbReference type="InterPro" id="IPR003135">
    <property type="entry name" value="ATP-grasp_carboxylate-amine"/>
</dbReference>
<name>A0A2A4Z592_9PROT</name>
<comment type="subunit">
    <text evidence="5 6">Homodimer.</text>
</comment>
<comment type="function">
    <text evidence="6">Catalyzes the ATP-dependent conversion of 5-aminoimidazole ribonucleotide (AIR) and HCO(3)- to N5-carboxyaminoimidazole ribonucleotide (N5-CAIR).</text>
</comment>
<dbReference type="SUPFAM" id="SSF52440">
    <property type="entry name" value="PreATP-grasp domain"/>
    <property type="match status" value="1"/>
</dbReference>
<reference evidence="8" key="2">
    <citation type="journal article" date="2018" name="ISME J.">
        <title>A dynamic microbial community with high functional redundancy inhabits the cold, oxic subseafloor aquifer.</title>
        <authorList>
            <person name="Tully B.J."/>
            <person name="Wheat C.G."/>
            <person name="Glazer B.T."/>
            <person name="Huber J.A."/>
        </authorList>
    </citation>
    <scope>NUCLEOTIDE SEQUENCE</scope>
    <source>
        <strain evidence="8">NORP83</strain>
    </source>
</reference>
<dbReference type="HAMAP" id="MF_01928">
    <property type="entry name" value="PurK"/>
    <property type="match status" value="1"/>
</dbReference>
<evidence type="ECO:0000256" key="6">
    <source>
        <dbReference type="RuleBase" id="RU361200"/>
    </source>
</evidence>
<keyword evidence="1 5" id="KW-0436">Ligase</keyword>
<dbReference type="GO" id="GO:0004638">
    <property type="term" value="F:phosphoribosylaminoimidazole carboxylase activity"/>
    <property type="evidence" value="ECO:0007669"/>
    <property type="project" value="InterPro"/>
</dbReference>
<dbReference type="NCBIfam" id="NF004676">
    <property type="entry name" value="PRK06019.1-2"/>
    <property type="match status" value="1"/>
</dbReference>
<dbReference type="Gene3D" id="3.30.1490.20">
    <property type="entry name" value="ATP-grasp fold, A domain"/>
    <property type="match status" value="1"/>
</dbReference>
<proteinExistence type="inferred from homology"/>
<sequence>MPDKQPLAANSTIGILGGGQLARMLSLAAAPLGYKTCIYCPEDNGPALDVSHSNIVGAYDDEAKLKAFAATVDVITYEFENIPAATIAYLDGLVKVHPNLKSLQTSQDRLVEKDYLNKVGTQTAPYANVASAQDLDVAIIQLGLPAILKTRTMGYDGKGQVMIKTSADVAEAYKLIENNVYGDCILEGFIDFDLEISVIIARDIAGNVAIFEPSENDHKNHILDVSTIPANVAPFIKEQAAALATDIIKGLDYVGTMGVELFVSSTADNPLIVNEIAPRVHNSGHWTQDACYISQFEQHIRAITNMPLGSTLRHSNVVMKNLIGDDVMQAADYAKQPNAHIHLYGKLDIKPGRKMGHINLLYPLGQLNEQK</sequence>
<dbReference type="InterPro" id="IPR040686">
    <property type="entry name" value="PurK_C"/>
</dbReference>
<feature type="binding site" evidence="5">
    <location>
        <position position="195"/>
    </location>
    <ligand>
        <name>ATP</name>
        <dbReference type="ChEBI" id="CHEBI:30616"/>
    </ligand>
</feature>
<gene>
    <name evidence="5 6" type="primary">purK</name>
    <name evidence="8" type="ORF">COB13_06235</name>
</gene>
<dbReference type="PROSITE" id="PS50975">
    <property type="entry name" value="ATP_GRASP"/>
    <property type="match status" value="1"/>
</dbReference>
<evidence type="ECO:0000313" key="8">
    <source>
        <dbReference type="EMBL" id="PCJ02183.1"/>
    </source>
</evidence>